<evidence type="ECO:0000313" key="2">
    <source>
        <dbReference type="Proteomes" id="UP001163828"/>
    </source>
</evidence>
<proteinExistence type="predicted"/>
<gene>
    <name evidence="1" type="ORF">F5050DRAFT_1875598</name>
</gene>
<organism evidence="1 2">
    <name type="scientific">Lentinula boryana</name>
    <dbReference type="NCBI Taxonomy" id="40481"/>
    <lineage>
        <taxon>Eukaryota</taxon>
        <taxon>Fungi</taxon>
        <taxon>Dikarya</taxon>
        <taxon>Basidiomycota</taxon>
        <taxon>Agaricomycotina</taxon>
        <taxon>Agaricomycetes</taxon>
        <taxon>Agaricomycetidae</taxon>
        <taxon>Agaricales</taxon>
        <taxon>Marasmiineae</taxon>
        <taxon>Omphalotaceae</taxon>
        <taxon>Lentinula</taxon>
    </lineage>
</organism>
<name>A0ABQ8Q041_9AGAR</name>
<dbReference type="Proteomes" id="UP001163828">
    <property type="component" value="Unassembled WGS sequence"/>
</dbReference>
<evidence type="ECO:0000313" key="1">
    <source>
        <dbReference type="EMBL" id="KAJ3991051.1"/>
    </source>
</evidence>
<protein>
    <submittedName>
        <fullName evidence="1">Uncharacterized protein</fullName>
    </submittedName>
</protein>
<sequence length="309" mass="34481">MCPATSCGTDLVYNRTKQSGVKHWGSEKWNGLSSHMKAKTKIRRYLTPLESTRDSDALTNVSIQNFRLSVCFNKAEASRLKATGMVAKEVSGRKRKRVTEFAQRAIADLRAQLDKELVAAKERHEKDLAAVRADFEHSAVTAKNSLNAVVRDKNSYFEQAQIRQIPPPVVTESERRIAASTPGARGLDRSLERKILRTIGTATQPKAQDHGLADNLKLEISSLQQQIKMSQNENFELILVLRGQIAQLKDNEGSSTSMANILSFSASDSHYPKNKSVLHAVKAKSMKVIREGILYWRKQCLNDISTTST</sequence>
<dbReference type="EMBL" id="MU791217">
    <property type="protein sequence ID" value="KAJ3991051.1"/>
    <property type="molecule type" value="Genomic_DNA"/>
</dbReference>
<keyword evidence="2" id="KW-1185">Reference proteome</keyword>
<reference evidence="1" key="1">
    <citation type="submission" date="2022-08" db="EMBL/GenBank/DDBJ databases">
        <authorList>
            <consortium name="DOE Joint Genome Institute"/>
            <person name="Min B."/>
            <person name="Riley R."/>
            <person name="Sierra-Patev S."/>
            <person name="Naranjo-Ortiz M."/>
            <person name="Looney B."/>
            <person name="Konkel Z."/>
            <person name="Slot J.C."/>
            <person name="Sakamoto Y."/>
            <person name="Steenwyk J.L."/>
            <person name="Rokas A."/>
            <person name="Carro J."/>
            <person name="Camarero S."/>
            <person name="Ferreira P."/>
            <person name="Molpeceres G."/>
            <person name="Ruiz-Duenas F.J."/>
            <person name="Serrano A."/>
            <person name="Henrissat B."/>
            <person name="Drula E."/>
            <person name="Hughes K.W."/>
            <person name="Mata J.L."/>
            <person name="Ishikawa N.K."/>
            <person name="Vargas-Isla R."/>
            <person name="Ushijima S."/>
            <person name="Smith C.A."/>
            <person name="Ahrendt S."/>
            <person name="Andreopoulos W."/>
            <person name="He G."/>
            <person name="Labutti K."/>
            <person name="Lipzen A."/>
            <person name="Ng V."/>
            <person name="Sandor L."/>
            <person name="Barry K."/>
            <person name="Martinez A.T."/>
            <person name="Xiao Y."/>
            <person name="Gibbons J.G."/>
            <person name="Terashima K."/>
            <person name="Hibbett D.S."/>
            <person name="Grigoriev I.V."/>
        </authorList>
    </citation>
    <scope>NUCLEOTIDE SEQUENCE</scope>
    <source>
        <strain evidence="1">TFB10827</strain>
    </source>
</reference>
<accession>A0ABQ8Q041</accession>
<comment type="caution">
    <text evidence="1">The sequence shown here is derived from an EMBL/GenBank/DDBJ whole genome shotgun (WGS) entry which is preliminary data.</text>
</comment>